<dbReference type="EMBL" id="PNCK01000274">
    <property type="protein sequence ID" value="TMP34136.1"/>
    <property type="molecule type" value="Genomic_DNA"/>
</dbReference>
<accession>A0ABY2W392</accession>
<name>A0ABY2W392_9GAMM</name>
<feature type="non-terminal residue" evidence="1">
    <location>
        <position position="1"/>
    </location>
</feature>
<evidence type="ECO:0000313" key="1">
    <source>
        <dbReference type="EMBL" id="TMP34136.1"/>
    </source>
</evidence>
<dbReference type="Proteomes" id="UP000305730">
    <property type="component" value="Unassembled WGS sequence"/>
</dbReference>
<keyword evidence="2" id="KW-1185">Reference proteome</keyword>
<feature type="non-terminal residue" evidence="1">
    <location>
        <position position="91"/>
    </location>
</feature>
<sequence>DQSIAIMLLCWAGLVFSTRRMAAVILHQSVHERLSGNGLFDKLLGDFVTLLMLTQDSETYKVDHCKIHQGPLTFATKYDPNVQFFSVFGKD</sequence>
<reference evidence="1 2" key="1">
    <citation type="submission" date="2017-12" db="EMBL/GenBank/DDBJ databases">
        <authorList>
            <person name="Paulsen S."/>
            <person name="Gram L.K."/>
        </authorList>
    </citation>
    <scope>NUCLEOTIDE SEQUENCE [LARGE SCALE GENOMIC DNA]</scope>
    <source>
        <strain evidence="1 2">S2233</strain>
    </source>
</reference>
<gene>
    <name evidence="1" type="ORF">CWB97_23115</name>
</gene>
<evidence type="ECO:0000313" key="2">
    <source>
        <dbReference type="Proteomes" id="UP000305730"/>
    </source>
</evidence>
<comment type="caution">
    <text evidence="1">The sequence shown here is derived from an EMBL/GenBank/DDBJ whole genome shotgun (WGS) entry which is preliminary data.</text>
</comment>
<proteinExistence type="predicted"/>
<protein>
    <submittedName>
        <fullName evidence="1">Uncharacterized protein</fullName>
    </submittedName>
</protein>
<reference evidence="2" key="2">
    <citation type="submission" date="2019-06" db="EMBL/GenBank/DDBJ databases">
        <title>Co-occurence of chitin degradation, pigmentation and bioactivity in marine Pseudoalteromonas.</title>
        <authorList>
            <person name="Sonnenschein E.C."/>
            <person name="Bech P.K."/>
        </authorList>
    </citation>
    <scope>NUCLEOTIDE SEQUENCE [LARGE SCALE GENOMIC DNA]</scope>
    <source>
        <strain evidence="2">S2233</strain>
    </source>
</reference>
<organism evidence="1 2">
    <name type="scientific">Pseudoalteromonas citrea</name>
    <dbReference type="NCBI Taxonomy" id="43655"/>
    <lineage>
        <taxon>Bacteria</taxon>
        <taxon>Pseudomonadati</taxon>
        <taxon>Pseudomonadota</taxon>
        <taxon>Gammaproteobacteria</taxon>
        <taxon>Alteromonadales</taxon>
        <taxon>Pseudoalteromonadaceae</taxon>
        <taxon>Pseudoalteromonas</taxon>
    </lineage>
</organism>